<dbReference type="Proteomes" id="UP000191612">
    <property type="component" value="Unassembled WGS sequence"/>
</dbReference>
<evidence type="ECO:0000256" key="8">
    <source>
        <dbReference type="ARBA" id="ARBA00022832"/>
    </source>
</evidence>
<dbReference type="InterPro" id="IPR036250">
    <property type="entry name" value="AcylCo_DH-like_C"/>
</dbReference>
<evidence type="ECO:0000256" key="2">
    <source>
        <dbReference type="ARBA" id="ARBA00001974"/>
    </source>
</evidence>
<evidence type="ECO:0000313" key="19">
    <source>
        <dbReference type="Proteomes" id="UP000191612"/>
    </source>
</evidence>
<comment type="pathway">
    <text evidence="4">Lipid metabolism; peroxisomal fatty acid beta-oxidation.</text>
</comment>
<evidence type="ECO:0000256" key="1">
    <source>
        <dbReference type="ARBA" id="ARBA00001201"/>
    </source>
</evidence>
<dbReference type="FunFam" id="1.20.140.10:FF:000007">
    <property type="entry name" value="Acyl-coenzyme A oxidase"/>
    <property type="match status" value="1"/>
</dbReference>
<dbReference type="AlphaFoldDB" id="A0A1V6QT18"/>
<dbReference type="PANTHER" id="PTHR10909:SF250">
    <property type="entry name" value="PEROXISOMAL ACYL-COENZYME A OXIDASE 1"/>
    <property type="match status" value="1"/>
</dbReference>
<dbReference type="PIRSF" id="PIRSF000168">
    <property type="entry name" value="Acyl-CoA_oxidase"/>
    <property type="match status" value="1"/>
</dbReference>
<dbReference type="PANTHER" id="PTHR10909">
    <property type="entry name" value="ELECTRON TRANSPORT OXIDOREDUCTASE"/>
    <property type="match status" value="1"/>
</dbReference>
<keyword evidence="6 12" id="KW-0285">Flavoprotein</keyword>
<feature type="domain" description="Acyl-CoA oxidase C-terminal" evidence="15">
    <location>
        <begin position="509"/>
        <end position="674"/>
    </location>
</feature>
<evidence type="ECO:0000256" key="10">
    <source>
        <dbReference type="ARBA" id="ARBA00023098"/>
    </source>
</evidence>
<evidence type="ECO:0000256" key="11">
    <source>
        <dbReference type="ARBA" id="ARBA00023140"/>
    </source>
</evidence>
<dbReference type="FunFam" id="1.20.140.10:FF:000015">
    <property type="entry name" value="Acyl-coenzyme A oxidase"/>
    <property type="match status" value="1"/>
</dbReference>
<evidence type="ECO:0000259" key="17">
    <source>
        <dbReference type="Pfam" id="PF22924"/>
    </source>
</evidence>
<dbReference type="Pfam" id="PF01756">
    <property type="entry name" value="ACOX"/>
    <property type="match status" value="1"/>
</dbReference>
<feature type="domain" description="Acyl-coenzyme A oxidase N-terminal" evidence="16">
    <location>
        <begin position="33"/>
        <end position="147"/>
    </location>
</feature>
<comment type="similarity">
    <text evidence="5 12">Belongs to the acyl-CoA oxidase family.</text>
</comment>
<dbReference type="Gene3D" id="1.20.140.10">
    <property type="entry name" value="Butyryl-CoA Dehydrogenase, subunit A, domain 3"/>
    <property type="match status" value="2"/>
</dbReference>
<dbReference type="InterPro" id="IPR029320">
    <property type="entry name" value="Acyl-CoA_ox_N"/>
</dbReference>
<gene>
    <name evidence="18" type="ORF">PENSOL_c045G01777</name>
</gene>
<organism evidence="18 19">
    <name type="scientific">Penicillium solitum</name>
    <dbReference type="NCBI Taxonomy" id="60172"/>
    <lineage>
        <taxon>Eukaryota</taxon>
        <taxon>Fungi</taxon>
        <taxon>Dikarya</taxon>
        <taxon>Ascomycota</taxon>
        <taxon>Pezizomycotina</taxon>
        <taxon>Eurotiomycetes</taxon>
        <taxon>Eurotiomycetidae</taxon>
        <taxon>Eurotiales</taxon>
        <taxon>Aspergillaceae</taxon>
        <taxon>Penicillium</taxon>
    </lineage>
</organism>
<evidence type="ECO:0000256" key="13">
    <source>
        <dbReference type="PIRSR" id="PIRSR000168-1"/>
    </source>
</evidence>
<dbReference type="Gene3D" id="1.10.540.10">
    <property type="entry name" value="Acyl-CoA dehydrogenase/oxidase, N-terminal domain"/>
    <property type="match status" value="1"/>
</dbReference>
<evidence type="ECO:0000256" key="3">
    <source>
        <dbReference type="ARBA" id="ARBA00004275"/>
    </source>
</evidence>
<dbReference type="InterPro" id="IPR012258">
    <property type="entry name" value="Acyl-CoA_oxidase"/>
</dbReference>
<name>A0A1V6QT18_9EURO</name>
<feature type="active site" description="Proton acceptor" evidence="13">
    <location>
        <position position="450"/>
    </location>
</feature>
<dbReference type="GO" id="GO:0071949">
    <property type="term" value="F:FAD binding"/>
    <property type="evidence" value="ECO:0007669"/>
    <property type="project" value="InterPro"/>
</dbReference>
<evidence type="ECO:0000259" key="15">
    <source>
        <dbReference type="Pfam" id="PF01756"/>
    </source>
</evidence>
<evidence type="ECO:0000256" key="6">
    <source>
        <dbReference type="ARBA" id="ARBA00022630"/>
    </source>
</evidence>
<keyword evidence="8" id="KW-0276">Fatty acid metabolism</keyword>
<dbReference type="GO" id="GO:0005504">
    <property type="term" value="F:fatty acid binding"/>
    <property type="evidence" value="ECO:0007669"/>
    <property type="project" value="TreeGrafter"/>
</dbReference>
<feature type="binding site" evidence="14">
    <location>
        <position position="192"/>
    </location>
    <ligand>
        <name>FAD</name>
        <dbReference type="ChEBI" id="CHEBI:57692"/>
    </ligand>
</feature>
<evidence type="ECO:0000259" key="16">
    <source>
        <dbReference type="Pfam" id="PF14749"/>
    </source>
</evidence>
<protein>
    <recommendedName>
        <fullName evidence="12">Acyl-coenzyme A oxidase</fullName>
    </recommendedName>
</protein>
<dbReference type="GO" id="GO:0005777">
    <property type="term" value="C:peroxisome"/>
    <property type="evidence" value="ECO:0007669"/>
    <property type="project" value="UniProtKB-SubCell"/>
</dbReference>
<proteinExistence type="inferred from homology"/>
<keyword evidence="11" id="KW-0576">Peroxisome</keyword>
<keyword evidence="7 12" id="KW-0274">FAD</keyword>
<evidence type="ECO:0000256" key="14">
    <source>
        <dbReference type="PIRSR" id="PIRSR000168-2"/>
    </source>
</evidence>
<keyword evidence="19" id="KW-1185">Reference proteome</keyword>
<keyword evidence="10" id="KW-0443">Lipid metabolism</keyword>
<dbReference type="FunFam" id="2.40.110.10:FF:000003">
    <property type="entry name" value="Acyl-coenzyme A oxidase"/>
    <property type="match status" value="1"/>
</dbReference>
<dbReference type="SUPFAM" id="SSF56645">
    <property type="entry name" value="Acyl-CoA dehydrogenase NM domain-like"/>
    <property type="match status" value="1"/>
</dbReference>
<comment type="caution">
    <text evidence="18">The sequence shown here is derived from an EMBL/GenBank/DDBJ whole genome shotgun (WGS) entry which is preliminary data.</text>
</comment>
<dbReference type="OrthoDB" id="538336at2759"/>
<accession>A0A1V6QT18</accession>
<evidence type="ECO:0000256" key="5">
    <source>
        <dbReference type="ARBA" id="ARBA00006288"/>
    </source>
</evidence>
<dbReference type="SUPFAM" id="SSF47203">
    <property type="entry name" value="Acyl-CoA dehydrogenase C-terminal domain-like"/>
    <property type="match status" value="2"/>
</dbReference>
<reference evidence="19" key="1">
    <citation type="journal article" date="2017" name="Nat. Microbiol.">
        <title>Global analysis of biosynthetic gene clusters reveals vast potential of secondary metabolite production in Penicillium species.</title>
        <authorList>
            <person name="Nielsen J.C."/>
            <person name="Grijseels S."/>
            <person name="Prigent S."/>
            <person name="Ji B."/>
            <person name="Dainat J."/>
            <person name="Nielsen K.F."/>
            <person name="Frisvad J.C."/>
            <person name="Workman M."/>
            <person name="Nielsen J."/>
        </authorList>
    </citation>
    <scope>NUCLEOTIDE SEQUENCE [LARGE SCALE GENOMIC DNA]</scope>
    <source>
        <strain evidence="19">IBT 29525</strain>
    </source>
</reference>
<dbReference type="InterPro" id="IPR037069">
    <property type="entry name" value="AcylCoA_DH/ox_N_sf"/>
</dbReference>
<dbReference type="GO" id="GO:0055088">
    <property type="term" value="P:lipid homeostasis"/>
    <property type="evidence" value="ECO:0007669"/>
    <property type="project" value="TreeGrafter"/>
</dbReference>
<evidence type="ECO:0000256" key="12">
    <source>
        <dbReference type="PIRNR" id="PIRNR000168"/>
    </source>
</evidence>
<comment type="catalytic activity">
    <reaction evidence="1">
        <text>a 2,3-saturated acyl-CoA + O2 = a (2E)-enoyl-CoA + H2O2</text>
        <dbReference type="Rhea" id="RHEA:38959"/>
        <dbReference type="ChEBI" id="CHEBI:15379"/>
        <dbReference type="ChEBI" id="CHEBI:16240"/>
        <dbReference type="ChEBI" id="CHEBI:58856"/>
        <dbReference type="ChEBI" id="CHEBI:65111"/>
        <dbReference type="EC" id="1.3.3.6"/>
    </reaction>
</comment>
<dbReference type="GO" id="GO:0033540">
    <property type="term" value="P:fatty acid beta-oxidation using acyl-CoA oxidase"/>
    <property type="evidence" value="ECO:0007669"/>
    <property type="project" value="TreeGrafter"/>
</dbReference>
<dbReference type="STRING" id="60172.A0A1V6QT18"/>
<dbReference type="Pfam" id="PF14749">
    <property type="entry name" value="Acyl-CoA_ox_N"/>
    <property type="match status" value="1"/>
</dbReference>
<evidence type="ECO:0000256" key="9">
    <source>
        <dbReference type="ARBA" id="ARBA00023002"/>
    </source>
</evidence>
<keyword evidence="9" id="KW-0560">Oxidoreductase</keyword>
<feature type="binding site" evidence="14">
    <location>
        <position position="153"/>
    </location>
    <ligand>
        <name>FAD</name>
        <dbReference type="ChEBI" id="CHEBI:57692"/>
    </ligand>
</feature>
<evidence type="ECO:0000256" key="7">
    <source>
        <dbReference type="ARBA" id="ARBA00022827"/>
    </source>
</evidence>
<dbReference type="GO" id="GO:0003997">
    <property type="term" value="F:acyl-CoA oxidase activity"/>
    <property type="evidence" value="ECO:0007669"/>
    <property type="project" value="UniProtKB-EC"/>
</dbReference>
<dbReference type="EMBL" id="MDYO01000045">
    <property type="protein sequence ID" value="OQD92102.1"/>
    <property type="molecule type" value="Genomic_DNA"/>
</dbReference>
<comment type="subcellular location">
    <subcellularLocation>
        <location evidence="3">Peroxisome</location>
    </subcellularLocation>
</comment>
<evidence type="ECO:0000256" key="4">
    <source>
        <dbReference type="ARBA" id="ARBA00004846"/>
    </source>
</evidence>
<dbReference type="InterPro" id="IPR002655">
    <property type="entry name" value="Acyl-CoA_oxidase_C"/>
</dbReference>
<sequence length="693" mass="78244">MSKHNLDWVGRLKPDAPDGATTIAIERSRSNIDVDSLSQHLLGTEFLECQGRILALLQKDPLFSKERQANLSRPDRYMLALARGKRLRQMTDKHEWSDEDHEMAKYLTDDVSPYQLHQTMFRQTLLEQSNPEQKKYWMDLHSSWKIIGAYAQTELGHGSNVSGIELTARWDPKAKEFILHSPTLTASKWWNGSLGRTATHSVIAAQLLLPEGFDDKGEIIYKGYGPHMFVTRVRDAETHLPLPGIAIGDIGPKYGYNSMDNAYMLFNNFRIPHDAMLSRYSRVDPTTGKYHKPENPAVVYGSMTHARKRITMASRLALARAVSVAVRYCSVRRQFQDKENPNPSSVETAVLDYPTVQIRLLPLLATTYALHYTGKRMGEIYDATRSSIDGGNMSSLIDLHSLSSGLKSLGSELAADGIETCRRSMGGHGYGGGSGLVQLNADYLAKPTVEGDNWMITQQMARYLLKKVDLIVNSSANFAPSNTTEGTLFEYHKAQSAGFPPLDIYFDNKQLVSSFQRRAAYLAFETHNAHRIRKRSWNSLLVQLHELSHAQSELILVQNFFDALFAEKSLPSSVQDVLWLNFRLFALSTMKKSALTFSRARAVSDKDLDLLSDTILGLMQEIRPHAVRLVDAWSIPDYLLDSALGRFDGRVYEDLFNRAHRLNPLNKITFNPYYWTDEIVMGSNDNGKILSKL</sequence>
<feature type="domain" description="Acyl-CoA oxidase C-alpha1" evidence="17">
    <location>
        <begin position="300"/>
        <end position="465"/>
    </location>
</feature>
<comment type="cofactor">
    <cofactor evidence="2">
        <name>FAD</name>
        <dbReference type="ChEBI" id="CHEBI:57692"/>
    </cofactor>
</comment>
<dbReference type="Pfam" id="PF22924">
    <property type="entry name" value="ACOX_C_alpha1"/>
    <property type="match status" value="1"/>
</dbReference>
<dbReference type="InterPro" id="IPR009100">
    <property type="entry name" value="AcylCoA_DH/oxidase_NM_dom_sf"/>
</dbReference>
<evidence type="ECO:0000313" key="18">
    <source>
        <dbReference type="EMBL" id="OQD92102.1"/>
    </source>
</evidence>
<dbReference type="InterPro" id="IPR055060">
    <property type="entry name" value="ACOX_C_alpha1"/>
</dbReference>
<dbReference type="Gene3D" id="2.40.110.10">
    <property type="entry name" value="Butyryl-CoA Dehydrogenase, subunit A, domain 2"/>
    <property type="match status" value="1"/>
</dbReference>
<dbReference type="InterPro" id="IPR046373">
    <property type="entry name" value="Acyl-CoA_Oxase/DH_mid-dom_sf"/>
</dbReference>